<gene>
    <name evidence="2" type="ORF">QCA50_011733</name>
    <name evidence="1" type="ORF">QCA50_020963</name>
</gene>
<evidence type="ECO:0000313" key="1">
    <source>
        <dbReference type="EMBL" id="KAK7676090.1"/>
    </source>
</evidence>
<comment type="caution">
    <text evidence="2">The sequence shown here is derived from an EMBL/GenBank/DDBJ whole genome shotgun (WGS) entry which is preliminary data.</text>
</comment>
<dbReference type="InterPro" id="IPR032675">
    <property type="entry name" value="LRR_dom_sf"/>
</dbReference>
<dbReference type="EMBL" id="JASBNA010000021">
    <property type="protein sequence ID" value="KAK7685368.1"/>
    <property type="molecule type" value="Genomic_DNA"/>
</dbReference>
<protein>
    <recommendedName>
        <fullName evidence="4">F-box domain-containing protein</fullName>
    </recommendedName>
</protein>
<evidence type="ECO:0008006" key="4">
    <source>
        <dbReference type="Google" id="ProtNLM"/>
    </source>
</evidence>
<dbReference type="AlphaFoldDB" id="A0AAW0G5T4"/>
<keyword evidence="3" id="KW-1185">Reference proteome</keyword>
<evidence type="ECO:0000313" key="2">
    <source>
        <dbReference type="EMBL" id="KAK7685368.1"/>
    </source>
</evidence>
<organism evidence="2 3">
    <name type="scientific">Cerrena zonata</name>
    <dbReference type="NCBI Taxonomy" id="2478898"/>
    <lineage>
        <taxon>Eukaryota</taxon>
        <taxon>Fungi</taxon>
        <taxon>Dikarya</taxon>
        <taxon>Basidiomycota</taxon>
        <taxon>Agaricomycotina</taxon>
        <taxon>Agaricomycetes</taxon>
        <taxon>Polyporales</taxon>
        <taxon>Cerrenaceae</taxon>
        <taxon>Cerrena</taxon>
    </lineage>
</organism>
<dbReference type="Proteomes" id="UP001385951">
    <property type="component" value="Unassembled WGS sequence"/>
</dbReference>
<sequence length="464" mass="51927">MRWLKKLASLRPNDFLPVASNEFDDFSQSLVTMPLALRQMIGKLQLISLELHPQMLSNVLSHLPNLRYLSVIEGSLVEVGLDDLAALSAGPKYRMDWISFEFVRSRRYNINGVEQEVWTSAAAAIATNTAILTMFSHIGRLNIYDCSSLSTPEVEEVISNARLPRETLRVDHLDLSAFINEPSMEPLIILLDQLLVPGTLRDLTIRQIWGPDELQAATLLLKHGKIRTWAVNYAPLLELPEVHDTAALARACVGPLQRVSLGVSKTDASLPYGIASEICTSLTTISLIPPIPTLTEIDLHFKLCGQVTQVKLMKALLGCKDHWKWIDKKLAGDFPNLTTFTINLVQVPEEDAPPQDPMPFGILGDRASVPLAEDGNILNLGYGRVYVTEVEVDNEVVEVIHPPKPCTVQTRFALPRGKPFFDAFREFFEKSMVNLKRLHKLQVVHNGESPVEDWCVVLNRMDDD</sequence>
<reference evidence="2 3" key="1">
    <citation type="submission" date="2022-09" db="EMBL/GenBank/DDBJ databases">
        <authorList>
            <person name="Palmer J.M."/>
        </authorList>
    </citation>
    <scope>NUCLEOTIDE SEQUENCE [LARGE SCALE GENOMIC DNA]</scope>
    <source>
        <strain evidence="2 3">DSM 7382</strain>
    </source>
</reference>
<dbReference type="EMBL" id="JASBNA010000136">
    <property type="protein sequence ID" value="KAK7676090.1"/>
    <property type="molecule type" value="Genomic_DNA"/>
</dbReference>
<evidence type="ECO:0000313" key="3">
    <source>
        <dbReference type="Proteomes" id="UP001385951"/>
    </source>
</evidence>
<accession>A0AAW0G5T4</accession>
<proteinExistence type="predicted"/>
<dbReference type="Gene3D" id="3.80.10.10">
    <property type="entry name" value="Ribonuclease Inhibitor"/>
    <property type="match status" value="1"/>
</dbReference>
<name>A0AAW0G5T4_9APHY</name>